<name>A0A4S3KDB0_9GAMM</name>
<evidence type="ECO:0000313" key="2">
    <source>
        <dbReference type="EMBL" id="THD06472.1"/>
    </source>
</evidence>
<reference evidence="2 3" key="1">
    <citation type="submission" date="2017-02" db="EMBL/GenBank/DDBJ databases">
        <title>Whole genome sequencing of Rhodanobacter lindaniclasticus DSM 17932.</title>
        <authorList>
            <person name="Kumar S."/>
            <person name="Patil P."/>
            <person name="Patil P.B."/>
        </authorList>
    </citation>
    <scope>NUCLEOTIDE SEQUENCE [LARGE SCALE GENOMIC DNA]</scope>
    <source>
        <strain evidence="2 3">DSM 17932</strain>
    </source>
</reference>
<feature type="transmembrane region" description="Helical" evidence="1">
    <location>
        <begin position="68"/>
        <end position="92"/>
    </location>
</feature>
<evidence type="ECO:0000256" key="1">
    <source>
        <dbReference type="SAM" id="Phobius"/>
    </source>
</evidence>
<proteinExistence type="predicted"/>
<keyword evidence="1" id="KW-0812">Transmembrane</keyword>
<dbReference type="Proteomes" id="UP000306317">
    <property type="component" value="Unassembled WGS sequence"/>
</dbReference>
<evidence type="ECO:0000313" key="3">
    <source>
        <dbReference type="Proteomes" id="UP000306317"/>
    </source>
</evidence>
<comment type="caution">
    <text evidence="2">The sequence shown here is derived from an EMBL/GenBank/DDBJ whole genome shotgun (WGS) entry which is preliminary data.</text>
</comment>
<keyword evidence="1" id="KW-0472">Membrane</keyword>
<protein>
    <submittedName>
        <fullName evidence="2">Uncharacterized protein</fullName>
    </submittedName>
</protein>
<accession>A0A4S3KDB0</accession>
<gene>
    <name evidence="2" type="ORF">B1991_12950</name>
</gene>
<sequence length="93" mass="9814">MYQPSGETPATVYAQFRASVSASPLVSSVSGFFDTAGISGTCPTWHIPGNVYWGLDGFSFDFFCSAGMLQLLALAGMLVLAVGAFSAFRIAIY</sequence>
<organism evidence="2 3">
    <name type="scientific">Rhodanobacter lindaniclasticus</name>
    <dbReference type="NCBI Taxonomy" id="75310"/>
    <lineage>
        <taxon>Bacteria</taxon>
        <taxon>Pseudomonadati</taxon>
        <taxon>Pseudomonadota</taxon>
        <taxon>Gammaproteobacteria</taxon>
        <taxon>Lysobacterales</taxon>
        <taxon>Rhodanobacteraceae</taxon>
        <taxon>Rhodanobacter</taxon>
    </lineage>
</organism>
<dbReference type="AlphaFoldDB" id="A0A4S3KDB0"/>
<keyword evidence="1" id="KW-1133">Transmembrane helix</keyword>
<dbReference type="EMBL" id="MWIO01000034">
    <property type="protein sequence ID" value="THD06472.1"/>
    <property type="molecule type" value="Genomic_DNA"/>
</dbReference>
<keyword evidence="3" id="KW-1185">Reference proteome</keyword>